<proteinExistence type="predicted"/>
<name>A0A8S9NWQ0_BRACR</name>
<sequence length="50" mass="5666">MKIFGDEMTEKEDKNLNSFTCDDHFCCEYGSGESKDEERVIGAAKTLKQS</sequence>
<gene>
    <name evidence="1" type="ORF">F2Q69_00044788</name>
</gene>
<evidence type="ECO:0000313" key="2">
    <source>
        <dbReference type="Proteomes" id="UP000712600"/>
    </source>
</evidence>
<evidence type="ECO:0000313" key="1">
    <source>
        <dbReference type="EMBL" id="KAF3505319.1"/>
    </source>
</evidence>
<dbReference type="Proteomes" id="UP000712600">
    <property type="component" value="Unassembled WGS sequence"/>
</dbReference>
<organism evidence="1 2">
    <name type="scientific">Brassica cretica</name>
    <name type="common">Mustard</name>
    <dbReference type="NCBI Taxonomy" id="69181"/>
    <lineage>
        <taxon>Eukaryota</taxon>
        <taxon>Viridiplantae</taxon>
        <taxon>Streptophyta</taxon>
        <taxon>Embryophyta</taxon>
        <taxon>Tracheophyta</taxon>
        <taxon>Spermatophyta</taxon>
        <taxon>Magnoliopsida</taxon>
        <taxon>eudicotyledons</taxon>
        <taxon>Gunneridae</taxon>
        <taxon>Pentapetalae</taxon>
        <taxon>rosids</taxon>
        <taxon>malvids</taxon>
        <taxon>Brassicales</taxon>
        <taxon>Brassicaceae</taxon>
        <taxon>Brassiceae</taxon>
        <taxon>Brassica</taxon>
    </lineage>
</organism>
<dbReference type="AlphaFoldDB" id="A0A8S9NWQ0"/>
<accession>A0A8S9NWQ0</accession>
<comment type="caution">
    <text evidence="1">The sequence shown here is derived from an EMBL/GenBank/DDBJ whole genome shotgun (WGS) entry which is preliminary data.</text>
</comment>
<dbReference type="EMBL" id="QGKX02001621">
    <property type="protein sequence ID" value="KAF3505319.1"/>
    <property type="molecule type" value="Genomic_DNA"/>
</dbReference>
<reference evidence="1" key="1">
    <citation type="submission" date="2019-12" db="EMBL/GenBank/DDBJ databases">
        <title>Genome sequencing and annotation of Brassica cretica.</title>
        <authorList>
            <person name="Studholme D.J."/>
            <person name="Sarris P."/>
        </authorList>
    </citation>
    <scope>NUCLEOTIDE SEQUENCE</scope>
    <source>
        <strain evidence="1">PFS-109/04</strain>
        <tissue evidence="1">Leaf</tissue>
    </source>
</reference>
<protein>
    <submittedName>
        <fullName evidence="1">Uncharacterized protein</fullName>
    </submittedName>
</protein>